<evidence type="ECO:0000313" key="6">
    <source>
        <dbReference type="Proteomes" id="UP000216475"/>
    </source>
</evidence>
<dbReference type="Pfam" id="PF14542">
    <property type="entry name" value="Acetyltransf_CG"/>
    <property type="match status" value="1"/>
</dbReference>
<evidence type="ECO:0000313" key="7">
    <source>
        <dbReference type="Proteomes" id="UP000216852"/>
    </source>
</evidence>
<dbReference type="AlphaFoldDB" id="A0A075LJE8"/>
<dbReference type="Proteomes" id="UP000216852">
    <property type="component" value="Unassembled WGS sequence"/>
</dbReference>
<proteinExistence type="predicted"/>
<dbReference type="KEGG" id="tap:GZ22_05000"/>
<dbReference type="InterPro" id="IPR016181">
    <property type="entry name" value="Acyl_CoA_acyltransferase"/>
</dbReference>
<evidence type="ECO:0000313" key="5">
    <source>
        <dbReference type="Proteomes" id="UP000027980"/>
    </source>
</evidence>
<name>A0A075LJE8_9BACI</name>
<reference evidence="2 5" key="1">
    <citation type="submission" date="2014-07" db="EMBL/GenBank/DDBJ databases">
        <title>Complete genome sequence of a moderately halophilic bacterium Terribacillus aidingensis MP602, isolated from Cryptomeria fortunei in Tianmu mountain in China.</title>
        <authorList>
            <person name="Wang Y."/>
            <person name="Lu P."/>
            <person name="Zhang L."/>
        </authorList>
    </citation>
    <scope>NUCLEOTIDE SEQUENCE [LARGE SCALE GENOMIC DNA]</scope>
    <source>
        <strain evidence="2 5">MP602</strain>
    </source>
</reference>
<dbReference type="GeneID" id="34221625"/>
<dbReference type="HOGENOM" id="CLU_132888_2_2_9"/>
<dbReference type="GO" id="GO:0016740">
    <property type="term" value="F:transferase activity"/>
    <property type="evidence" value="ECO:0007669"/>
    <property type="project" value="UniProtKB-KW"/>
</dbReference>
<protein>
    <submittedName>
        <fullName evidence="3">N-acetyltransferase</fullName>
    </submittedName>
</protein>
<evidence type="ECO:0000313" key="4">
    <source>
        <dbReference type="EMBL" id="PAE06121.1"/>
    </source>
</evidence>
<keyword evidence="7" id="KW-1185">Reference proteome</keyword>
<reference evidence="6 7" key="2">
    <citation type="submission" date="2017-07" db="EMBL/GenBank/DDBJ databases">
        <title>Isolation and whole genome analysis of endospore-forming bacteria from heroin.</title>
        <authorList>
            <person name="Kalinowski J."/>
            <person name="Ahrens B."/>
            <person name="Al-Dilaimi A."/>
            <person name="Winkler A."/>
            <person name="Wibberg D."/>
            <person name="Schleenbecker U."/>
            <person name="Ruckert C."/>
            <person name="Wolfel R."/>
            <person name="Grass G."/>
        </authorList>
    </citation>
    <scope>NUCLEOTIDE SEQUENCE [LARGE SCALE GENOMIC DNA]</scope>
    <source>
        <strain evidence="4 6">7509</strain>
        <strain evidence="3 7">7517-1</strain>
    </source>
</reference>
<dbReference type="Gene3D" id="3.40.630.30">
    <property type="match status" value="1"/>
</dbReference>
<keyword evidence="4" id="KW-0808">Transferase</keyword>
<sequence>MADIKQEKGRFYIGNSDQPDAEVTFTESDDIVIEHTMVIEDKQGAGIGKQLIDRVVDYAREQEKQIVPVCTFAHEILSTDKKYDGVWEGPL</sequence>
<evidence type="ECO:0000313" key="3">
    <source>
        <dbReference type="EMBL" id="PAD99296.1"/>
    </source>
</evidence>
<gene>
    <name evidence="3" type="ORF">CHH48_12560</name>
    <name evidence="4" type="ORF">CHI12_17830</name>
    <name evidence="2" type="ORF">GZ22_05000</name>
</gene>
<dbReference type="OrthoDB" id="9793389at2"/>
<feature type="domain" description="N-acetyltransferase" evidence="1">
    <location>
        <begin position="3"/>
        <end position="88"/>
    </location>
</feature>
<dbReference type="EMBL" id="CP008876">
    <property type="protein sequence ID" value="AIF66052.1"/>
    <property type="molecule type" value="Genomic_DNA"/>
</dbReference>
<evidence type="ECO:0000259" key="1">
    <source>
        <dbReference type="PROSITE" id="PS51729"/>
    </source>
</evidence>
<dbReference type="EMBL" id="NPBJ01000023">
    <property type="protein sequence ID" value="PAD99296.1"/>
    <property type="molecule type" value="Genomic_DNA"/>
</dbReference>
<dbReference type="CDD" id="cd04301">
    <property type="entry name" value="NAT_SF"/>
    <property type="match status" value="1"/>
</dbReference>
<dbReference type="Proteomes" id="UP000216475">
    <property type="component" value="Unassembled WGS sequence"/>
</dbReference>
<dbReference type="InterPro" id="IPR031165">
    <property type="entry name" value="GNAT_YJDJ"/>
</dbReference>
<dbReference type="SUPFAM" id="SSF55729">
    <property type="entry name" value="Acyl-CoA N-acyltransferases (Nat)"/>
    <property type="match status" value="1"/>
</dbReference>
<dbReference type="EMBL" id="NPBH01000085">
    <property type="protein sequence ID" value="PAE06121.1"/>
    <property type="molecule type" value="Genomic_DNA"/>
</dbReference>
<organism evidence="2 5">
    <name type="scientific">Terribacillus saccharophilus</name>
    <dbReference type="NCBI Taxonomy" id="361277"/>
    <lineage>
        <taxon>Bacteria</taxon>
        <taxon>Bacillati</taxon>
        <taxon>Bacillota</taxon>
        <taxon>Bacilli</taxon>
        <taxon>Bacillales</taxon>
        <taxon>Bacillaceae</taxon>
        <taxon>Terribacillus</taxon>
    </lineage>
</organism>
<accession>A0A268H8C5</accession>
<dbReference type="Proteomes" id="UP000027980">
    <property type="component" value="Chromosome"/>
</dbReference>
<dbReference type="PROSITE" id="PS51729">
    <property type="entry name" value="GNAT_YJDJ"/>
    <property type="match status" value="1"/>
</dbReference>
<dbReference type="RefSeq" id="WP_038559312.1">
    <property type="nucleotide sequence ID" value="NZ_CP008876.1"/>
</dbReference>
<evidence type="ECO:0000313" key="2">
    <source>
        <dbReference type="EMBL" id="AIF66052.1"/>
    </source>
</evidence>
<accession>A0A075LJE8</accession>